<reference evidence="1 2" key="1">
    <citation type="submission" date="2019-06" db="EMBL/GenBank/DDBJ databases">
        <title>Martelella lutilitoris sp. nov., isolated from a tidal mudflat.</title>
        <authorList>
            <person name="Kim Y.-J."/>
        </authorList>
    </citation>
    <scope>NUCLEOTIDE SEQUENCE [LARGE SCALE GENOMIC DNA]</scope>
    <source>
        <strain evidence="1 2">GH2-6</strain>
    </source>
</reference>
<keyword evidence="2" id="KW-1185">Reference proteome</keyword>
<comment type="caution">
    <text evidence="1">The sequence shown here is derived from an EMBL/GenBank/DDBJ whole genome shotgun (WGS) entry which is preliminary data.</text>
</comment>
<dbReference type="Proteomes" id="UP000307874">
    <property type="component" value="Unassembled WGS sequence"/>
</dbReference>
<gene>
    <name evidence="1" type="ORF">FF124_18120</name>
</gene>
<dbReference type="AlphaFoldDB" id="A0A5C4JMJ4"/>
<dbReference type="EMBL" id="VCLB01000010">
    <property type="protein sequence ID" value="TNB46527.1"/>
    <property type="molecule type" value="Genomic_DNA"/>
</dbReference>
<name>A0A5C4JMJ4_9HYPH</name>
<sequence>MASYAMGEHHLALVPSDTEDLPVRPRAIYCAEDGTAVIRDEDGVDLAYPMTAGTVLAFRGVRLLATGTTGTFYGWW</sequence>
<evidence type="ECO:0000313" key="2">
    <source>
        <dbReference type="Proteomes" id="UP000307874"/>
    </source>
</evidence>
<organism evidence="1 2">
    <name type="scientific">Martelella lutilitoris</name>
    <dbReference type="NCBI Taxonomy" id="2583532"/>
    <lineage>
        <taxon>Bacteria</taxon>
        <taxon>Pseudomonadati</taxon>
        <taxon>Pseudomonadota</taxon>
        <taxon>Alphaproteobacteria</taxon>
        <taxon>Hyphomicrobiales</taxon>
        <taxon>Aurantimonadaceae</taxon>
        <taxon>Martelella</taxon>
    </lineage>
</organism>
<evidence type="ECO:0000313" key="1">
    <source>
        <dbReference type="EMBL" id="TNB46527.1"/>
    </source>
</evidence>
<proteinExistence type="predicted"/>
<dbReference type="OrthoDB" id="7916272at2"/>
<accession>A0A5C4JMJ4</accession>
<protein>
    <submittedName>
        <fullName evidence="1">Uncharacterized protein</fullName>
    </submittedName>
</protein>